<keyword evidence="1" id="KW-0472">Membrane</keyword>
<feature type="transmembrane region" description="Helical" evidence="1">
    <location>
        <begin position="35"/>
        <end position="56"/>
    </location>
</feature>
<reference evidence="2 3" key="1">
    <citation type="submission" date="2019-10" db="EMBL/GenBank/DDBJ databases">
        <authorList>
            <person name="Wolf R A."/>
        </authorList>
    </citation>
    <scope>NUCLEOTIDE SEQUENCE [LARGE SCALE GENOMIC DNA]</scope>
    <source>
        <strain evidence="2">Collinsella_aerofaciens_MC2</strain>
    </source>
</reference>
<feature type="transmembrane region" description="Helical" evidence="1">
    <location>
        <begin position="252"/>
        <end position="272"/>
    </location>
</feature>
<keyword evidence="1" id="KW-1133">Transmembrane helix</keyword>
<feature type="transmembrane region" description="Helical" evidence="1">
    <location>
        <begin position="148"/>
        <end position="172"/>
    </location>
</feature>
<gene>
    <name evidence="2" type="ORF">KCJAJFAP_02236</name>
</gene>
<feature type="transmembrane region" description="Helical" evidence="1">
    <location>
        <begin position="110"/>
        <end position="136"/>
    </location>
</feature>
<dbReference type="EMBL" id="CABWIE010000017">
    <property type="protein sequence ID" value="VWL94052.1"/>
    <property type="molecule type" value="Genomic_DNA"/>
</dbReference>
<organism evidence="2 3">
    <name type="scientific">Collinsella aerofaciens</name>
    <dbReference type="NCBI Taxonomy" id="74426"/>
    <lineage>
        <taxon>Bacteria</taxon>
        <taxon>Bacillati</taxon>
        <taxon>Actinomycetota</taxon>
        <taxon>Coriobacteriia</taxon>
        <taxon>Coriobacteriales</taxon>
        <taxon>Coriobacteriaceae</taxon>
        <taxon>Collinsella</taxon>
    </lineage>
</organism>
<name>A0A5K1IY58_9ACTN</name>
<dbReference type="InterPro" id="IPR022294">
    <property type="entry name" value="ABC-transptr_permeasesu"/>
</dbReference>
<dbReference type="Proteomes" id="UP000361836">
    <property type="component" value="Unassembled WGS sequence"/>
</dbReference>
<dbReference type="CDD" id="cd21808">
    <property type="entry name" value="ABC-2_lan_permease_MutG"/>
    <property type="match status" value="1"/>
</dbReference>
<dbReference type="Pfam" id="PF12730">
    <property type="entry name" value="ABC2_membrane_4"/>
    <property type="match status" value="1"/>
</dbReference>
<protein>
    <submittedName>
        <fullName evidence="2">ABC-2 family transporter protein</fullName>
    </submittedName>
</protein>
<keyword evidence="1" id="KW-0812">Transmembrane</keyword>
<feature type="transmembrane region" description="Helical" evidence="1">
    <location>
        <begin position="179"/>
        <end position="202"/>
    </location>
</feature>
<evidence type="ECO:0000313" key="2">
    <source>
        <dbReference type="EMBL" id="VWL94052.1"/>
    </source>
</evidence>
<sequence>MGSGRHVGSSVGQTSRMSLWRAVLSECVRLRRSPLIALHLACGLIAGVACGAYFGVAPWDPRLGTDAFVQLIGALMPLMVAIVCGLDVDGEREASGLANLLAVPSRRIALAARVLVLWLLGFIAVAVALGSFSAVLGAFGRDGFSAGVYARAAVGMAAGSLVLYVVSVWLALALGRNAAIGVGAAGLACALFAVGGLAHGLVTGELTAASSGVLGYVPFAWAERLGSLLVELGLATDAGLRAVIWQLEVTSVLTLAVTAVGLAALLAWVGFFEEGRRGE</sequence>
<accession>A0A5K1IY58</accession>
<dbReference type="AlphaFoldDB" id="A0A5K1IY58"/>
<keyword evidence="3" id="KW-1185">Reference proteome</keyword>
<proteinExistence type="predicted"/>
<evidence type="ECO:0000313" key="3">
    <source>
        <dbReference type="Proteomes" id="UP000361836"/>
    </source>
</evidence>
<evidence type="ECO:0000256" key="1">
    <source>
        <dbReference type="SAM" id="Phobius"/>
    </source>
</evidence>
<feature type="transmembrane region" description="Helical" evidence="1">
    <location>
        <begin position="68"/>
        <end position="89"/>
    </location>
</feature>